<dbReference type="InterPro" id="IPR011042">
    <property type="entry name" value="6-blade_b-propeller_TolB-like"/>
</dbReference>
<accession>A0AAV3U6H5</accession>
<dbReference type="EMBL" id="BAABLX010000029">
    <property type="protein sequence ID" value="GAA4951546.1"/>
    <property type="molecule type" value="Genomic_DNA"/>
</dbReference>
<organism evidence="1 2">
    <name type="scientific">Halioxenophilus aromaticivorans</name>
    <dbReference type="NCBI Taxonomy" id="1306992"/>
    <lineage>
        <taxon>Bacteria</taxon>
        <taxon>Pseudomonadati</taxon>
        <taxon>Pseudomonadota</taxon>
        <taxon>Gammaproteobacteria</taxon>
        <taxon>Alteromonadales</taxon>
        <taxon>Alteromonadaceae</taxon>
        <taxon>Halioxenophilus</taxon>
    </lineage>
</organism>
<proteinExistence type="predicted"/>
<reference evidence="2" key="1">
    <citation type="journal article" date="2019" name="Int. J. Syst. Evol. Microbiol.">
        <title>The Global Catalogue of Microorganisms (GCM) 10K type strain sequencing project: providing services to taxonomists for standard genome sequencing and annotation.</title>
        <authorList>
            <consortium name="The Broad Institute Genomics Platform"/>
            <consortium name="The Broad Institute Genome Sequencing Center for Infectious Disease"/>
            <person name="Wu L."/>
            <person name="Ma J."/>
        </authorList>
    </citation>
    <scope>NUCLEOTIDE SEQUENCE [LARGE SCALE GENOMIC DNA]</scope>
    <source>
        <strain evidence="2">JCM 19134</strain>
    </source>
</reference>
<sequence length="301" mass="32745">MGGLLLVVMAGGIGCSTSKQGELQAKETSVITQLWQQNQGLAVPESVRFDPQRSVLYVSNIAGEPWGDDGVGYISKLSLGGEVLEDKWVQGLNCPKGMVIHEQQLYVTDCDDLVTIDLVTGAMIDRLALTTTGQVNDVSASPGGVIYATNSKEGIIYRIEAGRATAILQGRVKLNGVLWQPDGLYFADNGALYRLNDGRLNEGRVNEGQQNEERLEESRVTLIADGMEGVVDGIERLDEHRWLVSCWKGNLYLVSQGHAQKLLTNGTSAADLGYDSKNKIIYLPGFYDNTVTAYQLTIGDD</sequence>
<dbReference type="AlphaFoldDB" id="A0AAV3U6H5"/>
<protein>
    <recommendedName>
        <fullName evidence="3">ATP/GTP-binding protein</fullName>
    </recommendedName>
</protein>
<evidence type="ECO:0000313" key="2">
    <source>
        <dbReference type="Proteomes" id="UP001409585"/>
    </source>
</evidence>
<gene>
    <name evidence="1" type="ORF">GCM10025791_35060</name>
</gene>
<dbReference type="Gene3D" id="2.120.10.30">
    <property type="entry name" value="TolB, C-terminal domain"/>
    <property type="match status" value="1"/>
</dbReference>
<evidence type="ECO:0008006" key="3">
    <source>
        <dbReference type="Google" id="ProtNLM"/>
    </source>
</evidence>
<dbReference type="SUPFAM" id="SSF63829">
    <property type="entry name" value="Calcium-dependent phosphotriesterase"/>
    <property type="match status" value="1"/>
</dbReference>
<comment type="caution">
    <text evidence="1">The sequence shown here is derived from an EMBL/GenBank/DDBJ whole genome shotgun (WGS) entry which is preliminary data.</text>
</comment>
<keyword evidence="2" id="KW-1185">Reference proteome</keyword>
<name>A0AAV3U6H5_9ALTE</name>
<evidence type="ECO:0000313" key="1">
    <source>
        <dbReference type="EMBL" id="GAA4951546.1"/>
    </source>
</evidence>
<dbReference type="Proteomes" id="UP001409585">
    <property type="component" value="Unassembled WGS sequence"/>
</dbReference>